<keyword evidence="3" id="KW-1185">Reference proteome</keyword>
<comment type="caution">
    <text evidence="2">The sequence shown here is derived from an EMBL/GenBank/DDBJ whole genome shotgun (WGS) entry which is preliminary data.</text>
</comment>
<dbReference type="Proteomes" id="UP001396334">
    <property type="component" value="Unassembled WGS sequence"/>
</dbReference>
<protein>
    <submittedName>
        <fullName evidence="2">Uncharacterized protein</fullName>
    </submittedName>
</protein>
<evidence type="ECO:0000313" key="3">
    <source>
        <dbReference type="Proteomes" id="UP001396334"/>
    </source>
</evidence>
<accession>A0ABR2REJ3</accession>
<proteinExistence type="predicted"/>
<sequence>MSVSIEALAMAGVDYKDWGMYIEEWERDDELPAPHLLADADGEEEEEFMRKRFHRKNNNRNVEDDGGDHEVGYRGMVQWRRRMENVWLCLLTMVKTMIKLLVIISWTETRFNNNSSR</sequence>
<evidence type="ECO:0000256" key="1">
    <source>
        <dbReference type="SAM" id="Phobius"/>
    </source>
</evidence>
<keyword evidence="1" id="KW-0812">Transmembrane</keyword>
<reference evidence="2 3" key="1">
    <citation type="journal article" date="2024" name="G3 (Bethesda)">
        <title>Genome assembly of Hibiscus sabdariffa L. provides insights into metabolisms of medicinal natural products.</title>
        <authorList>
            <person name="Kim T."/>
        </authorList>
    </citation>
    <scope>NUCLEOTIDE SEQUENCE [LARGE SCALE GENOMIC DNA]</scope>
    <source>
        <strain evidence="2">TK-2024</strain>
        <tissue evidence="2">Old leaves</tissue>
    </source>
</reference>
<organism evidence="2 3">
    <name type="scientific">Hibiscus sabdariffa</name>
    <name type="common">roselle</name>
    <dbReference type="NCBI Taxonomy" id="183260"/>
    <lineage>
        <taxon>Eukaryota</taxon>
        <taxon>Viridiplantae</taxon>
        <taxon>Streptophyta</taxon>
        <taxon>Embryophyta</taxon>
        <taxon>Tracheophyta</taxon>
        <taxon>Spermatophyta</taxon>
        <taxon>Magnoliopsida</taxon>
        <taxon>eudicotyledons</taxon>
        <taxon>Gunneridae</taxon>
        <taxon>Pentapetalae</taxon>
        <taxon>rosids</taxon>
        <taxon>malvids</taxon>
        <taxon>Malvales</taxon>
        <taxon>Malvaceae</taxon>
        <taxon>Malvoideae</taxon>
        <taxon>Hibiscus</taxon>
    </lineage>
</organism>
<gene>
    <name evidence="2" type="ORF">V6N11_044123</name>
</gene>
<keyword evidence="1" id="KW-1133">Transmembrane helix</keyword>
<keyword evidence="1" id="KW-0472">Membrane</keyword>
<dbReference type="EMBL" id="JBBPBN010000023">
    <property type="protein sequence ID" value="KAK9011269.1"/>
    <property type="molecule type" value="Genomic_DNA"/>
</dbReference>
<name>A0ABR2REJ3_9ROSI</name>
<feature type="transmembrane region" description="Helical" evidence="1">
    <location>
        <begin position="86"/>
        <end position="107"/>
    </location>
</feature>
<evidence type="ECO:0000313" key="2">
    <source>
        <dbReference type="EMBL" id="KAK9011269.1"/>
    </source>
</evidence>